<dbReference type="AlphaFoldDB" id="A0A177W9A4"/>
<dbReference type="PANTHER" id="PTHR13374:SF3">
    <property type="entry name" value="DET1 HOMOLOG"/>
    <property type="match status" value="1"/>
</dbReference>
<evidence type="ECO:0000313" key="1">
    <source>
        <dbReference type="EMBL" id="OAJ36200.1"/>
    </source>
</evidence>
<proteinExistence type="predicted"/>
<dbReference type="PANTHER" id="PTHR13374">
    <property type="entry name" value="DET1 HOMOLOG DE-ETIOLATED-1 HOMOLOG"/>
    <property type="match status" value="1"/>
</dbReference>
<dbReference type="Proteomes" id="UP000077115">
    <property type="component" value="Unassembled WGS sequence"/>
</dbReference>
<dbReference type="VEuPathDB" id="FungiDB:BDEG_20395"/>
<dbReference type="STRING" id="403673.A0A177W9A4"/>
<evidence type="ECO:0000313" key="2">
    <source>
        <dbReference type="Proteomes" id="UP000077115"/>
    </source>
</evidence>
<gene>
    <name evidence="1" type="ORF">BDEG_20395</name>
</gene>
<dbReference type="GO" id="GO:0005634">
    <property type="term" value="C:nucleus"/>
    <property type="evidence" value="ECO:0007669"/>
    <property type="project" value="TreeGrafter"/>
</dbReference>
<sequence length="104" mass="12002">MGSILNSAMPLSQPCSINISPHPNLSTRSLNLLKRLQEREMCPHLPGRLTLDNNRFYSNVYPNKTAFKVNQQPEFVVRKFTVDGHGQKNCFHCRIHRKTELVLQ</sequence>
<dbReference type="GO" id="GO:0032436">
    <property type="term" value="P:positive regulation of proteasomal ubiquitin-dependent protein catabolic process"/>
    <property type="evidence" value="ECO:0007669"/>
    <property type="project" value="TreeGrafter"/>
</dbReference>
<dbReference type="GO" id="GO:0031625">
    <property type="term" value="F:ubiquitin protein ligase binding"/>
    <property type="evidence" value="ECO:0007669"/>
    <property type="project" value="TreeGrafter"/>
</dbReference>
<protein>
    <submittedName>
        <fullName evidence="1">Uncharacterized protein</fullName>
    </submittedName>
</protein>
<reference evidence="1 2" key="2">
    <citation type="submission" date="2016-05" db="EMBL/GenBank/DDBJ databases">
        <title>Lineage-specific infection strategies underlie the spectrum of fungal disease in amphibians.</title>
        <authorList>
            <person name="Cuomo C.A."/>
            <person name="Farrer R.A."/>
            <person name="James T."/>
            <person name="Longcore J."/>
            <person name="Birren B."/>
        </authorList>
    </citation>
    <scope>NUCLEOTIDE SEQUENCE [LARGE SCALE GENOMIC DNA]</scope>
    <source>
        <strain evidence="1 2">JEL423</strain>
    </source>
</reference>
<dbReference type="GO" id="GO:0016567">
    <property type="term" value="P:protein ubiquitination"/>
    <property type="evidence" value="ECO:0007669"/>
    <property type="project" value="TreeGrafter"/>
</dbReference>
<dbReference type="InterPro" id="IPR019138">
    <property type="entry name" value="De-etiolated_protein_1_Det1"/>
</dbReference>
<organism evidence="1 2">
    <name type="scientific">Batrachochytrium dendrobatidis (strain JEL423)</name>
    <dbReference type="NCBI Taxonomy" id="403673"/>
    <lineage>
        <taxon>Eukaryota</taxon>
        <taxon>Fungi</taxon>
        <taxon>Fungi incertae sedis</taxon>
        <taxon>Chytridiomycota</taxon>
        <taxon>Chytridiomycota incertae sedis</taxon>
        <taxon>Chytridiomycetes</taxon>
        <taxon>Rhizophydiales</taxon>
        <taxon>Rhizophydiales incertae sedis</taxon>
        <taxon>Batrachochytrium</taxon>
    </lineage>
</organism>
<dbReference type="GO" id="GO:1990756">
    <property type="term" value="F:ubiquitin-like ligase-substrate adaptor activity"/>
    <property type="evidence" value="ECO:0007669"/>
    <property type="project" value="TreeGrafter"/>
</dbReference>
<accession>A0A177W9A4</accession>
<dbReference type="EMBL" id="DS022300">
    <property type="protein sequence ID" value="OAJ36200.1"/>
    <property type="molecule type" value="Genomic_DNA"/>
</dbReference>
<name>A0A177W9A4_BATDL</name>
<reference evidence="1 2" key="1">
    <citation type="submission" date="2006-10" db="EMBL/GenBank/DDBJ databases">
        <title>The Genome Sequence of Batrachochytrium dendrobatidis JEL423.</title>
        <authorList>
            <consortium name="The Broad Institute Genome Sequencing Platform"/>
            <person name="Birren B."/>
            <person name="Lander E."/>
            <person name="Galagan J."/>
            <person name="Cuomo C."/>
            <person name="Devon K."/>
            <person name="Jaffe D."/>
            <person name="Butler J."/>
            <person name="Alvarez P."/>
            <person name="Gnerre S."/>
            <person name="Grabherr M."/>
            <person name="Kleber M."/>
            <person name="Mauceli E."/>
            <person name="Brockman W."/>
            <person name="Young S."/>
            <person name="LaButti K."/>
            <person name="Sykes S."/>
            <person name="DeCaprio D."/>
            <person name="Crawford M."/>
            <person name="Koehrsen M."/>
            <person name="Engels R."/>
            <person name="Montgomery P."/>
            <person name="Pearson M."/>
            <person name="Howarth C."/>
            <person name="Larson L."/>
            <person name="White J."/>
            <person name="O'Leary S."/>
            <person name="Kodira C."/>
            <person name="Zeng Q."/>
            <person name="Yandava C."/>
            <person name="Alvarado L."/>
            <person name="Longcore J."/>
            <person name="James T."/>
        </authorList>
    </citation>
    <scope>NUCLEOTIDE SEQUENCE [LARGE SCALE GENOMIC DNA]</scope>
    <source>
        <strain evidence="1 2">JEL423</strain>
    </source>
</reference>
<dbReference type="GO" id="GO:0031461">
    <property type="term" value="C:cullin-RING ubiquitin ligase complex"/>
    <property type="evidence" value="ECO:0007669"/>
    <property type="project" value="TreeGrafter"/>
</dbReference>